<dbReference type="SUPFAM" id="SSF81296">
    <property type="entry name" value="E set domains"/>
    <property type="match status" value="2"/>
</dbReference>
<evidence type="ECO:0000313" key="2">
    <source>
        <dbReference type="EMBL" id="MFD1184658.1"/>
    </source>
</evidence>
<gene>
    <name evidence="2" type="ORF">ACFQ2O_00475</name>
</gene>
<dbReference type="Pfam" id="PF01833">
    <property type="entry name" value="TIG"/>
    <property type="match status" value="2"/>
</dbReference>
<dbReference type="InterPro" id="IPR014756">
    <property type="entry name" value="Ig_E-set"/>
</dbReference>
<dbReference type="EMBL" id="JBHTLD010000002">
    <property type="protein sequence ID" value="MFD1184658.1"/>
    <property type="molecule type" value="Genomic_DNA"/>
</dbReference>
<accession>A0ABW3SJ99</accession>
<dbReference type="Proteomes" id="UP001597094">
    <property type="component" value="Unassembled WGS sequence"/>
</dbReference>
<dbReference type="NCBIfam" id="TIGR04183">
    <property type="entry name" value="Por_Secre_tail"/>
    <property type="match status" value="1"/>
</dbReference>
<evidence type="ECO:0000259" key="1">
    <source>
        <dbReference type="SMART" id="SM00429"/>
    </source>
</evidence>
<name>A0ABW3SJ99_9BACT</name>
<dbReference type="InterPro" id="IPR026444">
    <property type="entry name" value="Secre_tail"/>
</dbReference>
<dbReference type="Gene3D" id="2.60.40.10">
    <property type="entry name" value="Immunoglobulins"/>
    <property type="match status" value="5"/>
</dbReference>
<feature type="domain" description="IPT/TIG" evidence="1">
    <location>
        <begin position="35"/>
        <end position="113"/>
    </location>
</feature>
<proteinExistence type="predicted"/>
<dbReference type="RefSeq" id="WP_377522007.1">
    <property type="nucleotide sequence ID" value="NZ_JBHTLD010000002.1"/>
</dbReference>
<evidence type="ECO:0000313" key="3">
    <source>
        <dbReference type="Proteomes" id="UP001597094"/>
    </source>
</evidence>
<feature type="non-terminal residue" evidence="2">
    <location>
        <position position="1"/>
    </location>
</feature>
<reference evidence="3" key="1">
    <citation type="journal article" date="2019" name="Int. J. Syst. Evol. Microbiol.">
        <title>The Global Catalogue of Microorganisms (GCM) 10K type strain sequencing project: providing services to taxonomists for standard genome sequencing and annotation.</title>
        <authorList>
            <consortium name="The Broad Institute Genomics Platform"/>
            <consortium name="The Broad Institute Genome Sequencing Center for Infectious Disease"/>
            <person name="Wu L."/>
            <person name="Ma J."/>
        </authorList>
    </citation>
    <scope>NUCLEOTIDE SEQUENCE [LARGE SCALE GENOMIC DNA]</scope>
    <source>
        <strain evidence="3">JCM 31319</strain>
    </source>
</reference>
<sequence length="782" mass="82836">LRIQVPEGATTGAIAITTLGGTATSAENFTVLYPEPTIVSFTPTEGYVGDIVTVTGTNFVDVQGVTINGTEAAYVLDDETTLRIQVPEGATTGAIAITTLGGTATSAESFTVLYPEPTIVSFTPTEGYIGDIVTVTGTNFVDVQSVTINGTEAAYVLDDETTLRIQVPEGATTGAIAITTLGGTATSAESFTVLSRDPVFAGVNPNPARLGQTIVITGERLKVGDVDPVVTFNNIVIGDPRVAGVVVASSETSVSVVVPTNADSGSIILTTTDGSTTFGNFTVLRPDIIIDGSLQPFSTAVGVPSAPQTYTLSANDLAEGEDVNITAPDNFQLSTTGEANSYVSLLMLDAVDGDIAPTTIYVRYLPIDNGPHSGTISHTTEGDSETITVSGTSGVLAVTDLQPRTSRILQIVTFTGTRFNGGTAGTLVEFSNYRVNEARIEGEVISISADGTEMQVRVPVNAGSGSIRISTSEGSVMWEDFTVLRPEMTLVYDFPEFGTGQGVASQPETYTISAVNLAGEVFITAPDEFQISKIGTEDSYQSFLVIPMSDELTGRLDETTVFVRYFPRTSGAHSGNLNHTTEGDSEAIPLSGNAVALPVELMAFTADVVNEGVLLHWKTASEKNNSHFEVQISDSENGNFVKVGEVKSKVTNSSSTINYEFVHNAAVGTRYYRLRQVDLDGTEAYSKVVAATVKARTTTMQVLVSPNPINFNSKVFLTVAEAGEATLILHDLSGKQVYEKKENLKQGQNDVQLPVYDKLNSGLYILTVEQNGNVRQVKVVKQ</sequence>
<dbReference type="SMART" id="SM00429">
    <property type="entry name" value="IPT"/>
    <property type="match status" value="2"/>
</dbReference>
<protein>
    <submittedName>
        <fullName evidence="2">IPT/TIG domain-containing protein</fullName>
    </submittedName>
</protein>
<dbReference type="InterPro" id="IPR002909">
    <property type="entry name" value="IPT_dom"/>
</dbReference>
<keyword evidence="3" id="KW-1185">Reference proteome</keyword>
<dbReference type="InterPro" id="IPR013783">
    <property type="entry name" value="Ig-like_fold"/>
</dbReference>
<organism evidence="2 3">
    <name type="scientific">Pontibacter rugosus</name>
    <dbReference type="NCBI Taxonomy" id="1745966"/>
    <lineage>
        <taxon>Bacteria</taxon>
        <taxon>Pseudomonadati</taxon>
        <taxon>Bacteroidota</taxon>
        <taxon>Cytophagia</taxon>
        <taxon>Cytophagales</taxon>
        <taxon>Hymenobacteraceae</taxon>
        <taxon>Pontibacter</taxon>
    </lineage>
</organism>
<comment type="caution">
    <text evidence="2">The sequence shown here is derived from an EMBL/GenBank/DDBJ whole genome shotgun (WGS) entry which is preliminary data.</text>
</comment>
<feature type="domain" description="IPT/TIG" evidence="1">
    <location>
        <begin position="116"/>
        <end position="194"/>
    </location>
</feature>